<proteinExistence type="predicted"/>
<sequence length="147" mass="16257">MNLYAFFKFLVGFILAILLLAGASATAVLYFAAKLTKIPEKPIFENEKPVVENVAKSSQPILATSNEKSENQNELETGTYRAVVVEPIGLILRDTPSRNAIRIGGISYKEKVIVLEESSDKRWQKVRVDDGSDRIGWVSGGNTKKLD</sequence>
<dbReference type="AlphaFoldDB" id="Q10VP7"/>
<feature type="domain" description="SH3b" evidence="1">
    <location>
        <begin position="89"/>
        <end position="142"/>
    </location>
</feature>
<dbReference type="eggNOG" id="COG3103">
    <property type="taxonomic scope" value="Bacteria"/>
</dbReference>
<dbReference type="EMBL" id="CP000393">
    <property type="protein sequence ID" value="ABG53677.1"/>
    <property type="molecule type" value="Genomic_DNA"/>
</dbReference>
<protein>
    <recommendedName>
        <fullName evidence="1">SH3b domain-containing protein</fullName>
    </recommendedName>
</protein>
<dbReference type="InterPro" id="IPR003646">
    <property type="entry name" value="SH3-like_bac-type"/>
</dbReference>
<reference evidence="2" key="1">
    <citation type="submission" date="2006-06" db="EMBL/GenBank/DDBJ databases">
        <title>Complete sequence of Trichodesmium erythraeum IMS101.</title>
        <authorList>
            <consortium name="US DOE Joint Genome Institute"/>
            <person name="Copeland A."/>
            <person name="Lucas S."/>
            <person name="Lapidus A."/>
            <person name="Barry K."/>
            <person name="Detter J.C."/>
            <person name="Glavina del Rio T."/>
            <person name="Hammon N."/>
            <person name="Israni S."/>
            <person name="Dalin E."/>
            <person name="Tice H."/>
            <person name="Pitluck S."/>
            <person name="Kiss H."/>
            <person name="Munk A.C."/>
            <person name="Brettin T."/>
            <person name="Bruce D."/>
            <person name="Han C."/>
            <person name="Tapia R."/>
            <person name="Gilna P."/>
            <person name="Schmutz J."/>
            <person name="Larimer F."/>
            <person name="Land M."/>
            <person name="Hauser L."/>
            <person name="Kyrpides N."/>
            <person name="Kim E."/>
            <person name="Richardson P."/>
        </authorList>
    </citation>
    <scope>NUCLEOTIDE SEQUENCE [LARGE SCALE GENOMIC DNA]</scope>
    <source>
        <strain evidence="2">IMS101</strain>
    </source>
</reference>
<dbReference type="HOGENOM" id="CLU_137425_0_0_3"/>
<dbReference type="RefSeq" id="WP_011613994.1">
    <property type="nucleotide sequence ID" value="NC_008312.1"/>
</dbReference>
<dbReference type="STRING" id="203124.Tery_4714"/>
<organism evidence="2">
    <name type="scientific">Trichodesmium erythraeum (strain IMS101)</name>
    <dbReference type="NCBI Taxonomy" id="203124"/>
    <lineage>
        <taxon>Bacteria</taxon>
        <taxon>Bacillati</taxon>
        <taxon>Cyanobacteriota</taxon>
        <taxon>Cyanophyceae</taxon>
        <taxon>Oscillatoriophycideae</taxon>
        <taxon>Oscillatoriales</taxon>
        <taxon>Microcoleaceae</taxon>
        <taxon>Trichodesmium</taxon>
    </lineage>
</organism>
<dbReference type="KEGG" id="ter:Tery_4714"/>
<accession>Q10VP7</accession>
<evidence type="ECO:0000259" key="1">
    <source>
        <dbReference type="Pfam" id="PF08239"/>
    </source>
</evidence>
<dbReference type="Gene3D" id="2.30.30.40">
    <property type="entry name" value="SH3 Domains"/>
    <property type="match status" value="1"/>
</dbReference>
<dbReference type="OrthoDB" id="573524at2"/>
<gene>
    <name evidence="2" type="ordered locus">Tery_4714</name>
</gene>
<evidence type="ECO:0000313" key="2">
    <source>
        <dbReference type="EMBL" id="ABG53677.1"/>
    </source>
</evidence>
<name>Q10VP7_TRIEI</name>
<dbReference type="Pfam" id="PF08239">
    <property type="entry name" value="SH3_3"/>
    <property type="match status" value="1"/>
</dbReference>